<name>A0AAD9G9T6_9STRA</name>
<sequence>MGDAAMPSASVFNLYQEGLGPDQVLQLCFLRRHILRNPQLDNTSIENDFVLPRPELKISSFLPSLGIPLQHLIGNDSAPPQQNGSAAASSRSDSALDMVRKSAREHFLHPRQAVLDDVRQWSVLEESDWLQILQHHKAQSGQDEGVTELLSAAQMPDIADVCWLLEHFPSVAFVSFVWDHLLLSLLLHSVSSLHQHLYTLLVSHHSLSSLSPKDFRAKVRARNLRQVDDVLGAQGELTLISLYQRQRTQKC</sequence>
<gene>
    <name evidence="1" type="ORF">P3T76_011107</name>
</gene>
<organism evidence="1 2">
    <name type="scientific">Phytophthora citrophthora</name>
    <dbReference type="NCBI Taxonomy" id="4793"/>
    <lineage>
        <taxon>Eukaryota</taxon>
        <taxon>Sar</taxon>
        <taxon>Stramenopiles</taxon>
        <taxon>Oomycota</taxon>
        <taxon>Peronosporomycetes</taxon>
        <taxon>Peronosporales</taxon>
        <taxon>Peronosporaceae</taxon>
        <taxon>Phytophthora</taxon>
    </lineage>
</organism>
<evidence type="ECO:0000313" key="2">
    <source>
        <dbReference type="Proteomes" id="UP001259832"/>
    </source>
</evidence>
<protein>
    <submittedName>
        <fullName evidence="1">Uncharacterized protein</fullName>
    </submittedName>
</protein>
<comment type="caution">
    <text evidence="1">The sequence shown here is derived from an EMBL/GenBank/DDBJ whole genome shotgun (WGS) entry which is preliminary data.</text>
</comment>
<accession>A0AAD9G9T6</accession>
<evidence type="ECO:0000313" key="1">
    <source>
        <dbReference type="EMBL" id="KAK1934498.1"/>
    </source>
</evidence>
<proteinExistence type="predicted"/>
<keyword evidence="2" id="KW-1185">Reference proteome</keyword>
<dbReference type="Proteomes" id="UP001259832">
    <property type="component" value="Unassembled WGS sequence"/>
</dbReference>
<dbReference type="AlphaFoldDB" id="A0AAD9G9T6"/>
<dbReference type="EMBL" id="JASMQC010000025">
    <property type="protein sequence ID" value="KAK1934498.1"/>
    <property type="molecule type" value="Genomic_DNA"/>
</dbReference>
<reference evidence="1" key="1">
    <citation type="submission" date="2023-08" db="EMBL/GenBank/DDBJ databases">
        <title>Reference Genome Resource for the Citrus Pathogen Phytophthora citrophthora.</title>
        <authorList>
            <person name="Moller H."/>
            <person name="Coetzee B."/>
            <person name="Rose L.J."/>
            <person name="Van Niekerk J.M."/>
        </authorList>
    </citation>
    <scope>NUCLEOTIDE SEQUENCE</scope>
    <source>
        <strain evidence="1">STE-U-9442</strain>
    </source>
</reference>